<evidence type="ECO:0000256" key="1">
    <source>
        <dbReference type="SAM" id="Phobius"/>
    </source>
</evidence>
<dbReference type="AlphaFoldDB" id="A0A4Y7PST8"/>
<accession>A0A4Y7PST8</accession>
<reference evidence="2 3" key="1">
    <citation type="submission" date="2018-06" db="EMBL/GenBank/DDBJ databases">
        <title>A transcriptomic atlas of mushroom development highlights an independent origin of complex multicellularity.</title>
        <authorList>
            <consortium name="DOE Joint Genome Institute"/>
            <person name="Krizsan K."/>
            <person name="Almasi E."/>
            <person name="Merenyi Z."/>
            <person name="Sahu N."/>
            <person name="Viragh M."/>
            <person name="Koszo T."/>
            <person name="Mondo S."/>
            <person name="Kiss B."/>
            <person name="Balint B."/>
            <person name="Kues U."/>
            <person name="Barry K."/>
            <person name="Hegedus J.C."/>
            <person name="Henrissat B."/>
            <person name="Johnson J."/>
            <person name="Lipzen A."/>
            <person name="Ohm R."/>
            <person name="Nagy I."/>
            <person name="Pangilinan J."/>
            <person name="Yan J."/>
            <person name="Xiong Y."/>
            <person name="Grigoriev I.V."/>
            <person name="Hibbett D.S."/>
            <person name="Nagy L.G."/>
        </authorList>
    </citation>
    <scope>NUCLEOTIDE SEQUENCE [LARGE SCALE GENOMIC DNA]</scope>
    <source>
        <strain evidence="2 3">SZMC22713</strain>
    </source>
</reference>
<gene>
    <name evidence="2" type="ORF">BD410DRAFT_495932</name>
</gene>
<protein>
    <submittedName>
        <fullName evidence="2">Uncharacterized protein</fullName>
    </submittedName>
</protein>
<name>A0A4Y7PST8_9AGAM</name>
<keyword evidence="3" id="KW-1185">Reference proteome</keyword>
<organism evidence="2 3">
    <name type="scientific">Rickenella mellea</name>
    <dbReference type="NCBI Taxonomy" id="50990"/>
    <lineage>
        <taxon>Eukaryota</taxon>
        <taxon>Fungi</taxon>
        <taxon>Dikarya</taxon>
        <taxon>Basidiomycota</taxon>
        <taxon>Agaricomycotina</taxon>
        <taxon>Agaricomycetes</taxon>
        <taxon>Hymenochaetales</taxon>
        <taxon>Rickenellaceae</taxon>
        <taxon>Rickenella</taxon>
    </lineage>
</organism>
<keyword evidence="1" id="KW-0472">Membrane</keyword>
<evidence type="ECO:0000313" key="3">
    <source>
        <dbReference type="Proteomes" id="UP000294933"/>
    </source>
</evidence>
<dbReference type="Proteomes" id="UP000294933">
    <property type="component" value="Unassembled WGS sequence"/>
</dbReference>
<keyword evidence="1" id="KW-1133">Transmembrane helix</keyword>
<dbReference type="EMBL" id="ML170207">
    <property type="protein sequence ID" value="TDL18473.1"/>
    <property type="molecule type" value="Genomic_DNA"/>
</dbReference>
<evidence type="ECO:0000313" key="2">
    <source>
        <dbReference type="EMBL" id="TDL18473.1"/>
    </source>
</evidence>
<keyword evidence="1" id="KW-0812">Transmembrane</keyword>
<feature type="transmembrane region" description="Helical" evidence="1">
    <location>
        <begin position="46"/>
        <end position="65"/>
    </location>
</feature>
<sequence length="174" mass="19553">MTQPRPDRENVFITQLRVGDVITAYVAFSDDELGDASATGKKGRNMLHPVVVVCIHGATVIGAYLTSFKGKTSLTSTNLPGSSYDYFIPVAPARKESRNQVIYYDVTPDRPRCGWVGVRTAQIYTDTQYTRLIPQRFSPETCWQILMRLRENRAIQCASGSSRSRLCHMPGMRM</sequence>
<dbReference type="VEuPathDB" id="FungiDB:BD410DRAFT_495932"/>
<proteinExistence type="predicted"/>